<keyword evidence="3" id="KW-0802">TPR repeat</keyword>
<reference evidence="8" key="1">
    <citation type="submission" date="2017-04" db="EMBL/GenBank/DDBJ databases">
        <authorList>
            <person name="Criscuolo A."/>
        </authorList>
    </citation>
    <scope>NUCLEOTIDE SEQUENCE [LARGE SCALE GENOMIC DNA]</scope>
</reference>
<dbReference type="Gene3D" id="1.10.287.110">
    <property type="entry name" value="DnaJ domain"/>
    <property type="match status" value="1"/>
</dbReference>
<dbReference type="Gene3D" id="1.25.40.10">
    <property type="entry name" value="Tetratricopeptide repeat domain"/>
    <property type="match status" value="2"/>
</dbReference>
<keyword evidence="2" id="KW-0346">Stress response</keyword>
<dbReference type="PROSITE" id="PS50005">
    <property type="entry name" value="TPR"/>
    <property type="match status" value="1"/>
</dbReference>
<dbReference type="InterPro" id="IPR036869">
    <property type="entry name" value="J_dom_sf"/>
</dbReference>
<evidence type="ECO:0000256" key="4">
    <source>
        <dbReference type="SAM" id="MobiDB-lite"/>
    </source>
</evidence>
<evidence type="ECO:0000313" key="7">
    <source>
        <dbReference type="EMBL" id="SME14761.1"/>
    </source>
</evidence>
<keyword evidence="5" id="KW-0472">Membrane</keyword>
<dbReference type="PROSITE" id="PS50076">
    <property type="entry name" value="DNAJ_2"/>
    <property type="match status" value="1"/>
</dbReference>
<keyword evidence="1" id="KW-0235">DNA replication</keyword>
<evidence type="ECO:0000256" key="5">
    <source>
        <dbReference type="SAM" id="Phobius"/>
    </source>
</evidence>
<accession>A0A3P1BWE6</accession>
<dbReference type="InterPro" id="IPR011990">
    <property type="entry name" value="TPR-like_helical_dom_sf"/>
</dbReference>
<gene>
    <name evidence="7" type="ORF">BACERE00191_03350</name>
</gene>
<feature type="region of interest" description="Disordered" evidence="4">
    <location>
        <begin position="72"/>
        <end position="91"/>
    </location>
</feature>
<name>A0A1Y5ZWZ7_9BACI</name>
<dbReference type="GO" id="GO:0003677">
    <property type="term" value="F:DNA binding"/>
    <property type="evidence" value="ECO:0007669"/>
    <property type="project" value="UniProtKB-KW"/>
</dbReference>
<dbReference type="GO" id="GO:0006260">
    <property type="term" value="P:DNA replication"/>
    <property type="evidence" value="ECO:0007669"/>
    <property type="project" value="UniProtKB-KW"/>
</dbReference>
<dbReference type="SUPFAM" id="SSF46565">
    <property type="entry name" value="Chaperone J-domain"/>
    <property type="match status" value="1"/>
</dbReference>
<dbReference type="InterPro" id="IPR019734">
    <property type="entry name" value="TPR_rpt"/>
</dbReference>
<evidence type="ECO:0000313" key="8">
    <source>
        <dbReference type="Proteomes" id="UP000194499"/>
    </source>
</evidence>
<protein>
    <submittedName>
        <fullName evidence="7">Curved DNA-binding protein CbpA</fullName>
    </submittedName>
</protein>
<feature type="transmembrane region" description="Helical" evidence="5">
    <location>
        <begin position="326"/>
        <end position="351"/>
    </location>
</feature>
<feature type="compositionally biased region" description="Polar residues" evidence="4">
    <location>
        <begin position="77"/>
        <end position="91"/>
    </location>
</feature>
<accession>A0A1Y5ZWZ7</accession>
<evidence type="ECO:0000259" key="6">
    <source>
        <dbReference type="PROSITE" id="PS50076"/>
    </source>
</evidence>
<dbReference type="RefSeq" id="WP_074567817.1">
    <property type="nucleotide sequence ID" value="NZ_CP093424.1"/>
</dbReference>
<organism evidence="7 8">
    <name type="scientific">Bacillus pacificus</name>
    <dbReference type="NCBI Taxonomy" id="2026187"/>
    <lineage>
        <taxon>Bacteria</taxon>
        <taxon>Bacillati</taxon>
        <taxon>Bacillota</taxon>
        <taxon>Bacilli</taxon>
        <taxon>Bacillales</taxon>
        <taxon>Bacillaceae</taxon>
        <taxon>Bacillus</taxon>
        <taxon>Bacillus cereus group</taxon>
    </lineage>
</organism>
<keyword evidence="5" id="KW-0812">Transmembrane</keyword>
<dbReference type="SUPFAM" id="SSF48452">
    <property type="entry name" value="TPR-like"/>
    <property type="match status" value="1"/>
</dbReference>
<feature type="repeat" description="TPR" evidence="3">
    <location>
        <begin position="129"/>
        <end position="162"/>
    </location>
</feature>
<feature type="domain" description="J" evidence="6">
    <location>
        <begin position="3"/>
        <end position="72"/>
    </location>
</feature>
<dbReference type="InterPro" id="IPR001623">
    <property type="entry name" value="DnaJ_domain"/>
</dbReference>
<keyword evidence="7" id="KW-0238">DNA-binding</keyword>
<dbReference type="EMBL" id="FWZB01000040">
    <property type="protein sequence ID" value="SME14761.1"/>
    <property type="molecule type" value="Genomic_DNA"/>
</dbReference>
<evidence type="ECO:0000256" key="3">
    <source>
        <dbReference type="PROSITE-ProRule" id="PRU00339"/>
    </source>
</evidence>
<dbReference type="SMART" id="SM00028">
    <property type="entry name" value="TPR"/>
    <property type="match status" value="2"/>
</dbReference>
<sequence>MENYYELLQVDPNIGASELKEKLIEAQRKWLGRTNAPDLKRRQEAERKVEILAEAEVILLDEAKRSEYNRMLEGSKSEVNTNQQEQFDNPTETTAQELIDLAWSLLEEGRVADAIVVGKKVTEDYGANAHGWAILARAHYMWNEFDDAIYEYRKAMDIETNNDVFYYDLSDVYLDHPKLSFEERLDHAERLTQQALSINPNERAYRFRMAVIARHRDNYDQAIDILYQLIETYGKDPSLGNELAYNYYYKCLSMLYPQESNGETYYSYISQESAEQGLILLREAKIYATDRELLGYIQTFIDLGEKALQTKFLVGRFVGLGFIPAIWFLNALFSFSFISLLISGALLYFVWKISRIPVWLDNKEVHTGQREKRNRSILTAIAVVFGRR</sequence>
<proteinExistence type="predicted"/>
<evidence type="ECO:0000256" key="1">
    <source>
        <dbReference type="ARBA" id="ARBA00022705"/>
    </source>
</evidence>
<keyword evidence="5" id="KW-1133">Transmembrane helix</keyword>
<evidence type="ECO:0000256" key="2">
    <source>
        <dbReference type="ARBA" id="ARBA00023016"/>
    </source>
</evidence>
<dbReference type="AlphaFoldDB" id="A0A1Y5ZWZ7"/>
<dbReference type="Proteomes" id="UP000194499">
    <property type="component" value="Unassembled WGS sequence"/>
</dbReference>